<keyword evidence="1" id="KW-0547">Nucleotide-binding</keyword>
<reference evidence="6 7" key="1">
    <citation type="submission" date="2017-03" db="EMBL/GenBank/DDBJ databases">
        <title>Genome sequence of Methanobrevibacter thaueri.</title>
        <authorList>
            <person name="Poehlein A."/>
            <person name="Seedorf H."/>
            <person name="Daniel R."/>
        </authorList>
    </citation>
    <scope>NUCLEOTIDE SEQUENCE [LARGE SCALE GENOMIC DNA]</scope>
    <source>
        <strain evidence="6 7">DSM 11995</strain>
    </source>
</reference>
<dbReference type="InterPro" id="IPR018973">
    <property type="entry name" value="MZB"/>
</dbReference>
<sequence length="978" mass="111771">MHKLEPKMVLAYYFLHFTIPETISADIMVDNIDMFKNDVRYRENIAHIETIPAKEASFRKVNNLNERIVDYLDSKNVKLYEHQAETYEAIKDGENVIITTPTASGKTLAFNLPIMETMIEDKDATALYIYPAKALSNDQLHVLEGMEEELSIKIRPRTYDGDTPREDKRGIREKSRIVLTNPYQLHLILSWHHQWSRFYKNLRYIVIDESHYYKGVFGSNVAFLIKRLKRIANFYGSYPQFILSSATLANPLELANRLTGEDFKLVDNDTSPSGEKDFILYNPFKNYVRKKINTQNAPSVHMETENIFMYMMLKNIQTLCFTVSRKTTELIAMWAKKDMTQVKGKLAHRIAAYRAGYQAQERREIEEGLKSGKYLGVTCTNALELGINIGSLDAVIISGYPGTMISTWQQAGRAGRSNQKSLAVLIAFENQLDQYFMNNPKFFFDKPHENAIIDLKNPILQEAHLLCAAKELPLQRGEAEKYFGISQNVIDGMVARKDLHENHRGDFIYPYDDSPALDHSLDQISSEEFKVMNNGKLLETMERSQVYREAHEGAILINKGDTYVVNDVNLKSGYVNVSKEVVDYHTMVLNQTDISIRKKLSKTKYGDLTIHFGELTVSEDYFKYKKMHFSKAIGTYPLELPPLKFNTKGLWFTIPKRVQDTLEDMFPNEEEVFAGGLHGAEHALIGLFPLHTMCDRFDIGGLSTNYHEDTQEATIFIYDGYEGGIGICEKAADVFVELLNSTIDMLNNCQCQSGCPACIYSPKCGNDNKPLHKNATKYILEFMSKLISNEDDSEIEAEVIVEEIVIPDDFDEAYDLYKKGDYSASKDLLNNIISNDKRHARALALMAQILYEQDQKDIALLFTKKALSADRSNEMANELEVLLTNKPQKEMVELNSLDDVDTLYEEAYDLYEQGDLATASDILVKLLDFDDRNSEALALMGLIYYHSGIFPKAVEYYKKASKINKNGEMVRELKMRVA</sequence>
<evidence type="ECO:0000256" key="3">
    <source>
        <dbReference type="PROSITE-ProRule" id="PRU00339"/>
    </source>
</evidence>
<feature type="repeat" description="TPR" evidence="3">
    <location>
        <begin position="934"/>
        <end position="967"/>
    </location>
</feature>
<dbReference type="InterPro" id="IPR001650">
    <property type="entry name" value="Helicase_C-like"/>
</dbReference>
<dbReference type="Pfam" id="PF13432">
    <property type="entry name" value="TPR_16"/>
    <property type="match status" value="2"/>
</dbReference>
<dbReference type="InterPro" id="IPR011545">
    <property type="entry name" value="DEAD/DEAH_box_helicase_dom"/>
</dbReference>
<dbReference type="Pfam" id="PF09369">
    <property type="entry name" value="MZB"/>
    <property type="match status" value="1"/>
</dbReference>
<dbReference type="AlphaFoldDB" id="A0A315XNG7"/>
<evidence type="ECO:0000313" key="6">
    <source>
        <dbReference type="EMBL" id="PWB87680.1"/>
    </source>
</evidence>
<dbReference type="PROSITE" id="PS51192">
    <property type="entry name" value="HELICASE_ATP_BIND_1"/>
    <property type="match status" value="1"/>
</dbReference>
<dbReference type="GO" id="GO:0036297">
    <property type="term" value="P:interstrand cross-link repair"/>
    <property type="evidence" value="ECO:0007669"/>
    <property type="project" value="TreeGrafter"/>
</dbReference>
<gene>
    <name evidence="6" type="primary">dbpA_1</name>
    <name evidence="6" type="ORF">MBBTH_06480</name>
</gene>
<evidence type="ECO:0000259" key="5">
    <source>
        <dbReference type="PROSITE" id="PS51194"/>
    </source>
</evidence>
<dbReference type="GO" id="GO:0003724">
    <property type="term" value="F:RNA helicase activity"/>
    <property type="evidence" value="ECO:0007669"/>
    <property type="project" value="UniProtKB-EC"/>
</dbReference>
<dbReference type="SMART" id="SM00487">
    <property type="entry name" value="DEXDc"/>
    <property type="match status" value="1"/>
</dbReference>
<dbReference type="SMART" id="SM00490">
    <property type="entry name" value="HELICc"/>
    <property type="match status" value="1"/>
</dbReference>
<dbReference type="InterPro" id="IPR019734">
    <property type="entry name" value="TPR_rpt"/>
</dbReference>
<dbReference type="GO" id="GO:0016787">
    <property type="term" value="F:hydrolase activity"/>
    <property type="evidence" value="ECO:0007669"/>
    <property type="project" value="UniProtKB-KW"/>
</dbReference>
<feature type="domain" description="Helicase C-terminal" evidence="5">
    <location>
        <begin position="308"/>
        <end position="459"/>
    </location>
</feature>
<dbReference type="PROSITE" id="PS50005">
    <property type="entry name" value="TPR"/>
    <property type="match status" value="1"/>
</dbReference>
<proteinExistence type="predicted"/>
<evidence type="ECO:0000256" key="2">
    <source>
        <dbReference type="ARBA" id="ARBA00022840"/>
    </source>
</evidence>
<evidence type="ECO:0000313" key="7">
    <source>
        <dbReference type="Proteomes" id="UP000251717"/>
    </source>
</evidence>
<dbReference type="GO" id="GO:0003676">
    <property type="term" value="F:nucleic acid binding"/>
    <property type="evidence" value="ECO:0007669"/>
    <property type="project" value="InterPro"/>
</dbReference>
<dbReference type="EC" id="3.6.4.13" evidence="6"/>
<dbReference type="InterPro" id="IPR011990">
    <property type="entry name" value="TPR-like_helical_dom_sf"/>
</dbReference>
<organism evidence="6 7">
    <name type="scientific">Methanobrevibacter thaueri</name>
    <dbReference type="NCBI Taxonomy" id="190975"/>
    <lineage>
        <taxon>Archaea</taxon>
        <taxon>Methanobacteriati</taxon>
        <taxon>Methanobacteriota</taxon>
        <taxon>Methanomada group</taxon>
        <taxon>Methanobacteria</taxon>
        <taxon>Methanobacteriales</taxon>
        <taxon>Methanobacteriaceae</taxon>
        <taxon>Methanobrevibacter</taxon>
    </lineage>
</organism>
<accession>A0A315XNG7</accession>
<keyword evidence="3" id="KW-0802">TPR repeat</keyword>
<keyword evidence="7" id="KW-1185">Reference proteome</keyword>
<dbReference type="CDD" id="cd17923">
    <property type="entry name" value="DEXHc_Hrq1-like"/>
    <property type="match status" value="1"/>
</dbReference>
<dbReference type="GO" id="GO:0005524">
    <property type="term" value="F:ATP binding"/>
    <property type="evidence" value="ECO:0007669"/>
    <property type="project" value="UniProtKB-KW"/>
</dbReference>
<keyword evidence="6" id="KW-0378">Hydrolase</keyword>
<dbReference type="Pfam" id="PF00270">
    <property type="entry name" value="DEAD"/>
    <property type="match status" value="1"/>
</dbReference>
<dbReference type="Proteomes" id="UP000251717">
    <property type="component" value="Unassembled WGS sequence"/>
</dbReference>
<dbReference type="SUPFAM" id="SSF48452">
    <property type="entry name" value="TPR-like"/>
    <property type="match status" value="1"/>
</dbReference>
<dbReference type="Pfam" id="PF22982">
    <property type="entry name" value="WHD_HRQ1"/>
    <property type="match status" value="1"/>
</dbReference>
<dbReference type="GO" id="GO:0006289">
    <property type="term" value="P:nucleotide-excision repair"/>
    <property type="evidence" value="ECO:0007669"/>
    <property type="project" value="TreeGrafter"/>
</dbReference>
<dbReference type="Gene3D" id="1.25.40.10">
    <property type="entry name" value="Tetratricopeptide repeat domain"/>
    <property type="match status" value="2"/>
</dbReference>
<dbReference type="InterPro" id="IPR014001">
    <property type="entry name" value="Helicase_ATP-bd"/>
</dbReference>
<dbReference type="PANTHER" id="PTHR47957">
    <property type="entry name" value="ATP-DEPENDENT HELICASE HRQ1"/>
    <property type="match status" value="1"/>
</dbReference>
<dbReference type="PROSITE" id="PS51194">
    <property type="entry name" value="HELICASE_CTER"/>
    <property type="match status" value="1"/>
</dbReference>
<dbReference type="InterPro" id="IPR027417">
    <property type="entry name" value="P-loop_NTPase"/>
</dbReference>
<keyword evidence="6" id="KW-0347">Helicase</keyword>
<evidence type="ECO:0000256" key="1">
    <source>
        <dbReference type="ARBA" id="ARBA00022741"/>
    </source>
</evidence>
<protein>
    <submittedName>
        <fullName evidence="6">ATP-dependent RNA helicase DbpA</fullName>
        <ecNumber evidence="6">3.6.4.13</ecNumber>
    </submittedName>
</protein>
<dbReference type="PANTHER" id="PTHR47957:SF3">
    <property type="entry name" value="ATP-DEPENDENT HELICASE HRQ1"/>
    <property type="match status" value="1"/>
</dbReference>
<keyword evidence="2" id="KW-0067">ATP-binding</keyword>
<comment type="caution">
    <text evidence="6">The sequence shown here is derived from an EMBL/GenBank/DDBJ whole genome shotgun (WGS) entry which is preliminary data.</text>
</comment>
<evidence type="ECO:0000259" key="4">
    <source>
        <dbReference type="PROSITE" id="PS51192"/>
    </source>
</evidence>
<dbReference type="Gene3D" id="3.40.50.300">
    <property type="entry name" value="P-loop containing nucleotide triphosphate hydrolases"/>
    <property type="match status" value="2"/>
</dbReference>
<dbReference type="EMBL" id="MZGS01000017">
    <property type="protein sequence ID" value="PWB87680.1"/>
    <property type="molecule type" value="Genomic_DNA"/>
</dbReference>
<dbReference type="GO" id="GO:0043138">
    <property type="term" value="F:3'-5' DNA helicase activity"/>
    <property type="evidence" value="ECO:0007669"/>
    <property type="project" value="TreeGrafter"/>
</dbReference>
<feature type="domain" description="Helicase ATP-binding" evidence="4">
    <location>
        <begin position="87"/>
        <end position="266"/>
    </location>
</feature>
<dbReference type="SUPFAM" id="SSF52540">
    <property type="entry name" value="P-loop containing nucleoside triphosphate hydrolases"/>
    <property type="match status" value="1"/>
</dbReference>
<dbReference type="InterPro" id="IPR055227">
    <property type="entry name" value="HRQ1_WHD"/>
</dbReference>
<dbReference type="Pfam" id="PF00271">
    <property type="entry name" value="Helicase_C"/>
    <property type="match status" value="1"/>
</dbReference>
<dbReference type="SMART" id="SM00028">
    <property type="entry name" value="TPR"/>
    <property type="match status" value="3"/>
</dbReference>
<name>A0A315XNG7_9EURY</name>
<dbReference type="CDD" id="cd18797">
    <property type="entry name" value="SF2_C_Hrq"/>
    <property type="match status" value="1"/>
</dbReference>